<evidence type="ECO:0000313" key="2">
    <source>
        <dbReference type="Proteomes" id="UP001500459"/>
    </source>
</evidence>
<name>A0ABP6UYP8_9FLAO</name>
<comment type="caution">
    <text evidence="1">The sequence shown here is derived from an EMBL/GenBank/DDBJ whole genome shotgun (WGS) entry which is preliminary data.</text>
</comment>
<dbReference type="RefSeq" id="WP_344930959.1">
    <property type="nucleotide sequence ID" value="NZ_BAABCW010000035.1"/>
</dbReference>
<evidence type="ECO:0000313" key="1">
    <source>
        <dbReference type="EMBL" id="GAA3523375.1"/>
    </source>
</evidence>
<protein>
    <submittedName>
        <fullName evidence="1">Uncharacterized protein</fullName>
    </submittedName>
</protein>
<accession>A0ABP6UYP8</accession>
<organism evidence="1 2">
    <name type="scientific">Aquimarina addita</name>
    <dbReference type="NCBI Taxonomy" id="870485"/>
    <lineage>
        <taxon>Bacteria</taxon>
        <taxon>Pseudomonadati</taxon>
        <taxon>Bacteroidota</taxon>
        <taxon>Flavobacteriia</taxon>
        <taxon>Flavobacteriales</taxon>
        <taxon>Flavobacteriaceae</taxon>
        <taxon>Aquimarina</taxon>
    </lineage>
</organism>
<reference evidence="2" key="1">
    <citation type="journal article" date="2019" name="Int. J. Syst. Evol. Microbiol.">
        <title>The Global Catalogue of Microorganisms (GCM) 10K type strain sequencing project: providing services to taxonomists for standard genome sequencing and annotation.</title>
        <authorList>
            <consortium name="The Broad Institute Genomics Platform"/>
            <consortium name="The Broad Institute Genome Sequencing Center for Infectious Disease"/>
            <person name="Wu L."/>
            <person name="Ma J."/>
        </authorList>
    </citation>
    <scope>NUCLEOTIDE SEQUENCE [LARGE SCALE GENOMIC DNA]</scope>
    <source>
        <strain evidence="2">JCM 17106</strain>
    </source>
</reference>
<gene>
    <name evidence="1" type="ORF">GCM10022393_42770</name>
</gene>
<keyword evidence="2" id="KW-1185">Reference proteome</keyword>
<proteinExistence type="predicted"/>
<dbReference type="Proteomes" id="UP001500459">
    <property type="component" value="Unassembled WGS sequence"/>
</dbReference>
<sequence length="76" mass="8828">MKEIEPATYYFITKIKEPEDNSLEFKLIYGIVSKKEQDVSVGNQNLDPVHPILMNDDYKYKITCDSYIGYSVLDES</sequence>
<dbReference type="EMBL" id="BAABCW010000035">
    <property type="protein sequence ID" value="GAA3523375.1"/>
    <property type="molecule type" value="Genomic_DNA"/>
</dbReference>